<feature type="domain" description="Protein kinase" evidence="5">
    <location>
        <begin position="1"/>
        <end position="195"/>
    </location>
</feature>
<reference evidence="7 8" key="1">
    <citation type="journal article" date="2022" name="bioRxiv">
        <title>Genomics of Preaxostyla Flagellates Illuminates Evolutionary Transitions and the Path Towards Mitochondrial Loss.</title>
        <authorList>
            <person name="Novak L.V.F."/>
            <person name="Treitli S.C."/>
            <person name="Pyrih J."/>
            <person name="Halakuc P."/>
            <person name="Pipaliya S.V."/>
            <person name="Vacek V."/>
            <person name="Brzon O."/>
            <person name="Soukal P."/>
            <person name="Eme L."/>
            <person name="Dacks J.B."/>
            <person name="Karnkowska A."/>
            <person name="Elias M."/>
            <person name="Hampl V."/>
        </authorList>
    </citation>
    <scope>NUCLEOTIDE SEQUENCE [LARGE SCALE GENOMIC DNA]</scope>
    <source>
        <strain evidence="7">NAU3</strain>
        <tissue evidence="7">Gut</tissue>
    </source>
</reference>
<dbReference type="InterPro" id="IPR011009">
    <property type="entry name" value="Kinase-like_dom_sf"/>
</dbReference>
<comment type="caution">
    <text evidence="7">The sequence shown here is derived from an EMBL/GenBank/DDBJ whole genome shotgun (WGS) entry which is preliminary data.</text>
</comment>
<dbReference type="SUPFAM" id="SSF54236">
    <property type="entry name" value="Ubiquitin-like"/>
    <property type="match status" value="1"/>
</dbReference>
<dbReference type="Proteomes" id="UP001281761">
    <property type="component" value="Unassembled WGS sequence"/>
</dbReference>
<dbReference type="Gene3D" id="3.10.20.90">
    <property type="entry name" value="Phosphatidylinositol 3-kinase Catalytic Subunit, Chain A, domain 1"/>
    <property type="match status" value="1"/>
</dbReference>
<dbReference type="SUPFAM" id="SSF56112">
    <property type="entry name" value="Protein kinase-like (PK-like)"/>
    <property type="match status" value="1"/>
</dbReference>
<evidence type="ECO:0000256" key="2">
    <source>
        <dbReference type="ARBA" id="ARBA00022840"/>
    </source>
</evidence>
<dbReference type="EMBL" id="JARBJD010000006">
    <property type="protein sequence ID" value="KAK2963501.1"/>
    <property type="molecule type" value="Genomic_DNA"/>
</dbReference>
<feature type="transmembrane region" description="Helical" evidence="3">
    <location>
        <begin position="183"/>
        <end position="204"/>
    </location>
</feature>
<evidence type="ECO:0000256" key="3">
    <source>
        <dbReference type="SAM" id="Phobius"/>
    </source>
</evidence>
<dbReference type="InterPro" id="IPR029071">
    <property type="entry name" value="Ubiquitin-like_domsf"/>
</dbReference>
<dbReference type="SMART" id="SM00213">
    <property type="entry name" value="UBQ"/>
    <property type="match status" value="1"/>
</dbReference>
<dbReference type="Pfam" id="PF00069">
    <property type="entry name" value="Pkinase"/>
    <property type="match status" value="1"/>
</dbReference>
<dbReference type="PANTHER" id="PTHR24346">
    <property type="entry name" value="MAP/MICROTUBULE AFFINITY-REGULATING KINASE"/>
    <property type="match status" value="1"/>
</dbReference>
<dbReference type="PRINTS" id="PR00348">
    <property type="entry name" value="UBIQUITIN"/>
</dbReference>
<sequence length="516" mass="58373">MKNEGSESLLMFASLLFLIFSSTHSFFSLCECGDVQVVVLICNDIVEGLKFMHTHPSGPTAHGDLKPENVLLSVDDRAILCDLGAADEEGVMMSHSAQEIGTYEYNSPERLDDDKMQGTPQSDMWSVGVILHRMVTGRRLFEGTTLPKMIREISSFTVPKLASTIPVEIRDVLLRLLDPVCTLLSPLCVLHLVFFFILLIFSSISDSHSSQLKYPSLRIQSSQLFDGCLFERMLGPPTPLSRMRGTIIQRQAKRIDDLTHFRFESEEDQLSFVPNSLHLLATLPSTMTVKRWTKSSDAPAYQYQELHIPFHPSFLIRDLAKFCDLGQHFAVGRRVLNPRQTFAEAGITPSRTLSAFPAFEGDPLFVVTSDDDIVPIDTSRLSDEHLSDIMEQIHPSLINPLTPFALETLEQRQLDLNISWKQNIIKPFSVLLLTYHPPYYAGFKIFVKTMTGKVVVCHVSGDDTIYSLKKQVENQYNLPADQQRLIYAGKQLENSRTVKDYPIQKDATLHLIQLRR</sequence>
<keyword evidence="3" id="KW-0472">Membrane</keyword>
<dbReference type="PROSITE" id="PS50053">
    <property type="entry name" value="UBIQUITIN_2"/>
    <property type="match status" value="1"/>
</dbReference>
<dbReference type="InterPro" id="IPR000626">
    <property type="entry name" value="Ubiquitin-like_dom"/>
</dbReference>
<dbReference type="InterPro" id="IPR000719">
    <property type="entry name" value="Prot_kinase_dom"/>
</dbReference>
<dbReference type="SMART" id="SM00220">
    <property type="entry name" value="S_TKc"/>
    <property type="match status" value="1"/>
</dbReference>
<dbReference type="PROSITE" id="PS50011">
    <property type="entry name" value="PROTEIN_KINASE_DOM"/>
    <property type="match status" value="1"/>
</dbReference>
<dbReference type="Gene3D" id="1.10.510.10">
    <property type="entry name" value="Transferase(Phosphotransferase) domain 1"/>
    <property type="match status" value="1"/>
</dbReference>
<evidence type="ECO:0000259" key="6">
    <source>
        <dbReference type="PROSITE" id="PS50053"/>
    </source>
</evidence>
<feature type="signal peptide" evidence="4">
    <location>
        <begin position="1"/>
        <end position="25"/>
    </location>
</feature>
<name>A0ABQ9YIL7_9EUKA</name>
<evidence type="ECO:0000256" key="4">
    <source>
        <dbReference type="SAM" id="SignalP"/>
    </source>
</evidence>
<dbReference type="InterPro" id="IPR019956">
    <property type="entry name" value="Ubiquitin_dom"/>
</dbReference>
<evidence type="ECO:0000256" key="1">
    <source>
        <dbReference type="ARBA" id="ARBA00022741"/>
    </source>
</evidence>
<feature type="chain" id="PRO_5047286669" evidence="4">
    <location>
        <begin position="26"/>
        <end position="516"/>
    </location>
</feature>
<keyword evidence="3" id="KW-1133">Transmembrane helix</keyword>
<keyword evidence="3" id="KW-0812">Transmembrane</keyword>
<dbReference type="Pfam" id="PF00240">
    <property type="entry name" value="ubiquitin"/>
    <property type="match status" value="1"/>
</dbReference>
<organism evidence="7 8">
    <name type="scientific">Blattamonas nauphoetae</name>
    <dbReference type="NCBI Taxonomy" id="2049346"/>
    <lineage>
        <taxon>Eukaryota</taxon>
        <taxon>Metamonada</taxon>
        <taxon>Preaxostyla</taxon>
        <taxon>Oxymonadida</taxon>
        <taxon>Blattamonas</taxon>
    </lineage>
</organism>
<protein>
    <submittedName>
        <fullName evidence="7">Uncharacterized protein</fullName>
    </submittedName>
</protein>
<feature type="domain" description="Ubiquitin-like" evidence="6">
    <location>
        <begin position="443"/>
        <end position="516"/>
    </location>
</feature>
<keyword evidence="1" id="KW-0547">Nucleotide-binding</keyword>
<keyword evidence="2" id="KW-0067">ATP-binding</keyword>
<evidence type="ECO:0000259" key="5">
    <source>
        <dbReference type="PROSITE" id="PS50011"/>
    </source>
</evidence>
<evidence type="ECO:0000313" key="8">
    <source>
        <dbReference type="Proteomes" id="UP001281761"/>
    </source>
</evidence>
<gene>
    <name evidence="7" type="ORF">BLNAU_1544</name>
</gene>
<keyword evidence="4" id="KW-0732">Signal</keyword>
<accession>A0ABQ9YIL7</accession>
<dbReference type="PANTHER" id="PTHR24346:SF30">
    <property type="entry name" value="MATERNAL EMBRYONIC LEUCINE ZIPPER KINASE"/>
    <property type="match status" value="1"/>
</dbReference>
<evidence type="ECO:0000313" key="7">
    <source>
        <dbReference type="EMBL" id="KAK2963501.1"/>
    </source>
</evidence>
<proteinExistence type="predicted"/>
<keyword evidence="8" id="KW-1185">Reference proteome</keyword>